<dbReference type="InterPro" id="IPR000160">
    <property type="entry name" value="GGDEF_dom"/>
</dbReference>
<dbReference type="InterPro" id="IPR043128">
    <property type="entry name" value="Rev_trsase/Diguanyl_cyclase"/>
</dbReference>
<evidence type="ECO:0000313" key="7">
    <source>
        <dbReference type="Proteomes" id="UP000470470"/>
    </source>
</evidence>
<dbReference type="SMART" id="SM00091">
    <property type="entry name" value="PAS"/>
    <property type="match status" value="1"/>
</dbReference>
<accession>A0A7K3WJC9</accession>
<feature type="domain" description="EAL" evidence="4">
    <location>
        <begin position="464"/>
        <end position="718"/>
    </location>
</feature>
<dbReference type="GO" id="GO:0006355">
    <property type="term" value="P:regulation of DNA-templated transcription"/>
    <property type="evidence" value="ECO:0007669"/>
    <property type="project" value="InterPro"/>
</dbReference>
<feature type="transmembrane region" description="Helical" evidence="2">
    <location>
        <begin position="20"/>
        <end position="41"/>
    </location>
</feature>
<dbReference type="CDD" id="cd01948">
    <property type="entry name" value="EAL"/>
    <property type="match status" value="1"/>
</dbReference>
<dbReference type="EMBL" id="JAAGWK010000038">
    <property type="protein sequence ID" value="NEL56611.1"/>
    <property type="molecule type" value="Genomic_DNA"/>
</dbReference>
<feature type="compositionally biased region" description="Low complexity" evidence="1">
    <location>
        <begin position="720"/>
        <end position="736"/>
    </location>
</feature>
<dbReference type="Gene3D" id="3.20.20.450">
    <property type="entry name" value="EAL domain"/>
    <property type="match status" value="1"/>
</dbReference>
<dbReference type="Gene3D" id="3.30.70.270">
    <property type="match status" value="1"/>
</dbReference>
<dbReference type="Pfam" id="PF00563">
    <property type="entry name" value="EAL"/>
    <property type="match status" value="1"/>
</dbReference>
<keyword evidence="2" id="KW-1133">Transmembrane helix</keyword>
<dbReference type="PANTHER" id="PTHR44757">
    <property type="entry name" value="DIGUANYLATE CYCLASE DGCP"/>
    <property type="match status" value="1"/>
</dbReference>
<dbReference type="PROSITE" id="PS50887">
    <property type="entry name" value="GGDEF"/>
    <property type="match status" value="1"/>
</dbReference>
<evidence type="ECO:0000313" key="6">
    <source>
        <dbReference type="EMBL" id="NEL56611.1"/>
    </source>
</evidence>
<proteinExistence type="predicted"/>
<dbReference type="InterPro" id="IPR001633">
    <property type="entry name" value="EAL_dom"/>
</dbReference>
<dbReference type="Pfam" id="PF00990">
    <property type="entry name" value="GGDEF"/>
    <property type="match status" value="1"/>
</dbReference>
<evidence type="ECO:0000259" key="4">
    <source>
        <dbReference type="PROSITE" id="PS50883"/>
    </source>
</evidence>
<sequence>MASSSTGADAPVRTAAGRAALTVLGTLLVIGVEFLLLYGVYHRAAPVETQRVVVARLAGDLTGTAGGPPVTDLVTRAADDLSDAGLDGDDVDRLRAAAAGTPAEARAAADALGERLAEHSRSLDVQAAAVYAAMLVVASVGWMLWFRRLVARHRALQAEVTEQQARAASEGRLASLVRTSSDAIVVLTAEGIVQYASDSAEAVFGVPAAVLQDSVLLDHVLPAHRSAIIAQLASPREGETALQLEFPQPDGRVRHVEGVLSNLLADPGVQGLVITARDVSARVALEEQLTHQALHDPLTGLSNRRLFLDRLAHSLRRRGSHTNGLTVLFCDLDDFAFVNDRFGQDTGDLLLAEVGRRLVAVAREGDTVARLGGDEFALLLEDIAEPEAQAIAARVHARLTGPVHVGDRTIDLALSIGIAHAPDTGITAQDLVRNADVAVHVAKDGGKHGTATYEPALHSVALERLQLRADLQRALDVGQLELYFQPTVDLAASRIASFEALVRWHHPVRGMVPPVEFIPLAEQYELIVPLGTWVLQEACRAGAALQRPGERPVSMAVNVSVQQLTRPDFADLVAGAVAAAGFDTRSLVLEITETAMLADAAVVAPVLAALRDTGVRIAIDDFGTGYSSLSYLRDLPVDVLKVDKSFVDHVVGDEQGASLAEAIIAMSRSLRLSTVAEGVEHAGQAAWLTAAGCDYGQGYLWSRPVPLARAHALLADPAAATAPTGTSPTGPRPTAALVPATYPGP</sequence>
<feature type="domain" description="GGDEF" evidence="5">
    <location>
        <begin position="323"/>
        <end position="455"/>
    </location>
</feature>
<dbReference type="InterPro" id="IPR013767">
    <property type="entry name" value="PAS_fold"/>
</dbReference>
<dbReference type="PANTHER" id="PTHR44757:SF2">
    <property type="entry name" value="BIOFILM ARCHITECTURE MAINTENANCE PROTEIN MBAA"/>
    <property type="match status" value="1"/>
</dbReference>
<dbReference type="SUPFAM" id="SSF55785">
    <property type="entry name" value="PYP-like sensor domain (PAS domain)"/>
    <property type="match status" value="1"/>
</dbReference>
<dbReference type="CDD" id="cd01949">
    <property type="entry name" value="GGDEF"/>
    <property type="match status" value="1"/>
</dbReference>
<gene>
    <name evidence="6" type="ORF">G1H19_21830</name>
</gene>
<dbReference type="SMART" id="SM00267">
    <property type="entry name" value="GGDEF"/>
    <property type="match status" value="1"/>
</dbReference>
<dbReference type="PROSITE" id="PS50112">
    <property type="entry name" value="PAS"/>
    <property type="match status" value="1"/>
</dbReference>
<dbReference type="NCBIfam" id="TIGR00229">
    <property type="entry name" value="sensory_box"/>
    <property type="match status" value="1"/>
</dbReference>
<evidence type="ECO:0000256" key="2">
    <source>
        <dbReference type="SAM" id="Phobius"/>
    </source>
</evidence>
<dbReference type="NCBIfam" id="TIGR00254">
    <property type="entry name" value="GGDEF"/>
    <property type="match status" value="1"/>
</dbReference>
<dbReference type="InterPro" id="IPR035965">
    <property type="entry name" value="PAS-like_dom_sf"/>
</dbReference>
<name>A0A7K3WJC9_9ACTN</name>
<dbReference type="RefSeq" id="WP_152731465.1">
    <property type="nucleotide sequence ID" value="NZ_JAABOZ010000008.1"/>
</dbReference>
<dbReference type="Pfam" id="PF00989">
    <property type="entry name" value="PAS"/>
    <property type="match status" value="1"/>
</dbReference>
<dbReference type="Proteomes" id="UP000470470">
    <property type="component" value="Unassembled WGS sequence"/>
</dbReference>
<feature type="domain" description="PAS" evidence="3">
    <location>
        <begin position="169"/>
        <end position="239"/>
    </location>
</feature>
<keyword evidence="2" id="KW-0812">Transmembrane</keyword>
<dbReference type="CDD" id="cd00130">
    <property type="entry name" value="PAS"/>
    <property type="match status" value="1"/>
</dbReference>
<dbReference type="SUPFAM" id="SSF141868">
    <property type="entry name" value="EAL domain-like"/>
    <property type="match status" value="1"/>
</dbReference>
<keyword evidence="7" id="KW-1185">Reference proteome</keyword>
<dbReference type="PROSITE" id="PS50883">
    <property type="entry name" value="EAL"/>
    <property type="match status" value="1"/>
</dbReference>
<comment type="caution">
    <text evidence="6">The sequence shown here is derived from an EMBL/GenBank/DDBJ whole genome shotgun (WGS) entry which is preliminary data.</text>
</comment>
<dbReference type="AlphaFoldDB" id="A0A7K3WJC9"/>
<dbReference type="InterPro" id="IPR035919">
    <property type="entry name" value="EAL_sf"/>
</dbReference>
<dbReference type="InterPro" id="IPR029787">
    <property type="entry name" value="Nucleotide_cyclase"/>
</dbReference>
<dbReference type="SUPFAM" id="SSF55073">
    <property type="entry name" value="Nucleotide cyclase"/>
    <property type="match status" value="1"/>
</dbReference>
<organism evidence="6 7">
    <name type="scientific">Goekera deserti</name>
    <dbReference type="NCBI Taxonomy" id="2497753"/>
    <lineage>
        <taxon>Bacteria</taxon>
        <taxon>Bacillati</taxon>
        <taxon>Actinomycetota</taxon>
        <taxon>Actinomycetes</taxon>
        <taxon>Geodermatophilales</taxon>
        <taxon>Geodermatophilaceae</taxon>
        <taxon>Goekera</taxon>
    </lineage>
</organism>
<keyword evidence="2" id="KW-0472">Membrane</keyword>
<feature type="transmembrane region" description="Helical" evidence="2">
    <location>
        <begin position="125"/>
        <end position="145"/>
    </location>
</feature>
<dbReference type="Gene3D" id="3.30.450.20">
    <property type="entry name" value="PAS domain"/>
    <property type="match status" value="1"/>
</dbReference>
<evidence type="ECO:0000259" key="5">
    <source>
        <dbReference type="PROSITE" id="PS50887"/>
    </source>
</evidence>
<evidence type="ECO:0000256" key="1">
    <source>
        <dbReference type="SAM" id="MobiDB-lite"/>
    </source>
</evidence>
<dbReference type="SMART" id="SM00052">
    <property type="entry name" value="EAL"/>
    <property type="match status" value="1"/>
</dbReference>
<dbReference type="InterPro" id="IPR000014">
    <property type="entry name" value="PAS"/>
</dbReference>
<reference evidence="6 7" key="1">
    <citation type="submission" date="2020-02" db="EMBL/GenBank/DDBJ databases">
        <title>The whole genome sequence of CPCC 205119.</title>
        <authorList>
            <person name="Jiang Z."/>
        </authorList>
    </citation>
    <scope>NUCLEOTIDE SEQUENCE [LARGE SCALE GENOMIC DNA]</scope>
    <source>
        <strain evidence="6 7">CPCC 205119</strain>
    </source>
</reference>
<evidence type="ECO:0000259" key="3">
    <source>
        <dbReference type="PROSITE" id="PS50112"/>
    </source>
</evidence>
<dbReference type="InterPro" id="IPR052155">
    <property type="entry name" value="Biofilm_reg_signaling"/>
</dbReference>
<feature type="region of interest" description="Disordered" evidence="1">
    <location>
        <begin position="720"/>
        <end position="745"/>
    </location>
</feature>
<protein>
    <submittedName>
        <fullName evidence="6">EAL domain-containing protein</fullName>
    </submittedName>
</protein>